<dbReference type="PROSITE" id="PS51257">
    <property type="entry name" value="PROKAR_LIPOPROTEIN"/>
    <property type="match status" value="1"/>
</dbReference>
<evidence type="ECO:0000256" key="3">
    <source>
        <dbReference type="ARBA" id="ARBA00005349"/>
    </source>
</evidence>
<dbReference type="InterPro" id="IPR036188">
    <property type="entry name" value="FAD/NAD-bd_sf"/>
</dbReference>
<comment type="pathway">
    <text evidence="2">Cofactor biosynthesis; ubiquinone biosynthesis.</text>
</comment>
<proteinExistence type="inferred from homology"/>
<evidence type="ECO:0000313" key="10">
    <source>
        <dbReference type="Proteomes" id="UP000094329"/>
    </source>
</evidence>
<dbReference type="PANTHER" id="PTHR43876:SF8">
    <property type="entry name" value="2-OCTAPRENYL-6-METHOXYPHENOL HYDROXYLASE"/>
    <property type="match status" value="1"/>
</dbReference>
<keyword evidence="9" id="KW-0830">Ubiquinone</keyword>
<sequence>MKQVDVAIVGGGVVGCSLALALVQFTNLDVALIEALPANDQEKLSALDQRSIALSLTSCRLLKHLGLWQNLQLHAQPIEHIEVSEQGAWSKTRLGAKKLGYAAFGYVIPLDLIQRALSAELRVYPDRIQHLAGTRLCEMNDSADSDQPLSTLTLQKDGLASESQLQARLVIGADGTGSTVRRLANFAVEQHDYQQQALVTNIQLKRTHQARSFERFTKSGSLGLLPLTKQRMALFWAAPCAEIKALLELSTADFIENVYQMVGYSLGACTAVGKRVVFPLKKTIAVNSWREGCILLGNAEHTLHPLSGQGLNLGLYDLACMLDVLQDSIDRQEFIGSANVLERYSQKKQKRNQHIIRDIDYLLAGFANPLAPVGKVRRAWLSSLELMGPLRQARVQKTLGCRLPSLLTAAGPKVLQKGGEELNEVV</sequence>
<organism evidence="9 10">
    <name type="scientific">Piscirickettsia litoralis</name>
    <dbReference type="NCBI Taxonomy" id="1891921"/>
    <lineage>
        <taxon>Bacteria</taxon>
        <taxon>Pseudomonadati</taxon>
        <taxon>Pseudomonadota</taxon>
        <taxon>Gammaproteobacteria</taxon>
        <taxon>Thiotrichales</taxon>
        <taxon>Piscirickettsiaceae</taxon>
        <taxon>Piscirickettsia</taxon>
    </lineage>
</organism>
<keyword evidence="7" id="KW-0503">Monooxygenase</keyword>
<evidence type="ECO:0000256" key="1">
    <source>
        <dbReference type="ARBA" id="ARBA00001974"/>
    </source>
</evidence>
<protein>
    <submittedName>
        <fullName evidence="9">Ubiquinone biosynthesis protein</fullName>
    </submittedName>
</protein>
<evidence type="ECO:0000313" key="9">
    <source>
        <dbReference type="EMBL" id="ODN42738.1"/>
    </source>
</evidence>
<gene>
    <name evidence="9" type="ORF">BGC07_07135</name>
</gene>
<dbReference type="Proteomes" id="UP000094329">
    <property type="component" value="Unassembled WGS sequence"/>
</dbReference>
<comment type="cofactor">
    <cofactor evidence="1">
        <name>FAD</name>
        <dbReference type="ChEBI" id="CHEBI:57692"/>
    </cofactor>
</comment>
<dbReference type="Gene3D" id="3.50.50.60">
    <property type="entry name" value="FAD/NAD(P)-binding domain"/>
    <property type="match status" value="2"/>
</dbReference>
<evidence type="ECO:0000259" key="8">
    <source>
        <dbReference type="Pfam" id="PF01494"/>
    </source>
</evidence>
<name>A0ABX3A2R5_9GAMM</name>
<evidence type="ECO:0000256" key="4">
    <source>
        <dbReference type="ARBA" id="ARBA00022630"/>
    </source>
</evidence>
<dbReference type="PRINTS" id="PR00420">
    <property type="entry name" value="RNGMNOXGNASE"/>
</dbReference>
<evidence type="ECO:0000256" key="7">
    <source>
        <dbReference type="ARBA" id="ARBA00023033"/>
    </source>
</evidence>
<dbReference type="InterPro" id="IPR051205">
    <property type="entry name" value="UbiH/COQ6_monooxygenase"/>
</dbReference>
<keyword evidence="6" id="KW-0560">Oxidoreductase</keyword>
<dbReference type="NCBIfam" id="TIGR01988">
    <property type="entry name" value="Ubi-OHases"/>
    <property type="match status" value="1"/>
</dbReference>
<dbReference type="InterPro" id="IPR002938">
    <property type="entry name" value="FAD-bd"/>
</dbReference>
<evidence type="ECO:0000256" key="2">
    <source>
        <dbReference type="ARBA" id="ARBA00004749"/>
    </source>
</evidence>
<dbReference type="RefSeq" id="WP_069312536.1">
    <property type="nucleotide sequence ID" value="NZ_MDTU01000001.1"/>
</dbReference>
<accession>A0ABX3A2R5</accession>
<evidence type="ECO:0000256" key="5">
    <source>
        <dbReference type="ARBA" id="ARBA00022827"/>
    </source>
</evidence>
<dbReference type="SUPFAM" id="SSF51905">
    <property type="entry name" value="FAD/NAD(P)-binding domain"/>
    <property type="match status" value="1"/>
</dbReference>
<evidence type="ECO:0000256" key="6">
    <source>
        <dbReference type="ARBA" id="ARBA00023002"/>
    </source>
</evidence>
<keyword evidence="4" id="KW-0285">Flavoprotein</keyword>
<keyword evidence="5" id="KW-0274">FAD</keyword>
<feature type="domain" description="FAD-binding" evidence="8">
    <location>
        <begin position="4"/>
        <end position="356"/>
    </location>
</feature>
<comment type="caution">
    <text evidence="9">The sequence shown here is derived from an EMBL/GenBank/DDBJ whole genome shotgun (WGS) entry which is preliminary data.</text>
</comment>
<keyword evidence="10" id="KW-1185">Reference proteome</keyword>
<dbReference type="EMBL" id="MDTU01000001">
    <property type="protein sequence ID" value="ODN42738.1"/>
    <property type="molecule type" value="Genomic_DNA"/>
</dbReference>
<reference evidence="9 10" key="1">
    <citation type="submission" date="2016-08" db="EMBL/GenBank/DDBJ databases">
        <title>Draft genome sequence of Candidatus Piscirickettsia litoralis, from seawater.</title>
        <authorList>
            <person name="Wan X."/>
            <person name="Lee A.J."/>
            <person name="Hou S."/>
            <person name="Donachie S.P."/>
        </authorList>
    </citation>
    <scope>NUCLEOTIDE SEQUENCE [LARGE SCALE GENOMIC DNA]</scope>
    <source>
        <strain evidence="9 10">Y2</strain>
    </source>
</reference>
<dbReference type="Pfam" id="PF01494">
    <property type="entry name" value="FAD_binding_3"/>
    <property type="match status" value="1"/>
</dbReference>
<comment type="similarity">
    <text evidence="3">Belongs to the UbiH/COQ6 family.</text>
</comment>
<dbReference type="PANTHER" id="PTHR43876">
    <property type="entry name" value="UBIQUINONE BIOSYNTHESIS MONOOXYGENASE COQ6, MITOCHONDRIAL"/>
    <property type="match status" value="1"/>
</dbReference>
<dbReference type="InterPro" id="IPR010971">
    <property type="entry name" value="UbiH/COQ6"/>
</dbReference>